<dbReference type="EMBL" id="JACOGF010000015">
    <property type="protein sequence ID" value="MBC3920347.1"/>
    <property type="molecule type" value="Genomic_DNA"/>
</dbReference>
<protein>
    <submittedName>
        <fullName evidence="2">Uncharacterized protein</fullName>
    </submittedName>
</protein>
<accession>A0ABR6ZWV6</accession>
<dbReference type="RefSeq" id="WP_186949809.1">
    <property type="nucleotide sequence ID" value="NZ_JACOGF010000015.1"/>
</dbReference>
<evidence type="ECO:0000256" key="1">
    <source>
        <dbReference type="SAM" id="Phobius"/>
    </source>
</evidence>
<gene>
    <name evidence="2" type="ORF">H8L32_22985</name>
</gene>
<name>A0ABR6ZWV6_9BURK</name>
<organism evidence="2 3">
    <name type="scientific">Undibacterium hunanense</name>
    <dbReference type="NCBI Taxonomy" id="2762292"/>
    <lineage>
        <taxon>Bacteria</taxon>
        <taxon>Pseudomonadati</taxon>
        <taxon>Pseudomonadota</taxon>
        <taxon>Betaproteobacteria</taxon>
        <taxon>Burkholderiales</taxon>
        <taxon>Oxalobacteraceae</taxon>
        <taxon>Undibacterium</taxon>
    </lineage>
</organism>
<keyword evidence="3" id="KW-1185">Reference proteome</keyword>
<feature type="transmembrane region" description="Helical" evidence="1">
    <location>
        <begin position="24"/>
        <end position="43"/>
    </location>
</feature>
<keyword evidence="1" id="KW-0812">Transmembrane</keyword>
<sequence length="156" mass="17530">MYFWKIDLLKAQLIAKGLTENQTYLYTLAYIVFTTFMVELMRYSPDTVFNEWTHFSSTMNVLIPVAGTMMAFRANGGASGVQFLPRYLSISMVASLRFMVLVIIPLIMTIATLNPESALSGSPFDLLFSACDALLFFFIVKHMREVATARPGADSR</sequence>
<feature type="transmembrane region" description="Helical" evidence="1">
    <location>
        <begin position="87"/>
        <end position="111"/>
    </location>
</feature>
<evidence type="ECO:0000313" key="3">
    <source>
        <dbReference type="Proteomes" id="UP000650424"/>
    </source>
</evidence>
<dbReference type="Proteomes" id="UP000650424">
    <property type="component" value="Unassembled WGS sequence"/>
</dbReference>
<keyword evidence="1" id="KW-0472">Membrane</keyword>
<keyword evidence="1" id="KW-1133">Transmembrane helix</keyword>
<feature type="transmembrane region" description="Helical" evidence="1">
    <location>
        <begin position="55"/>
        <end position="75"/>
    </location>
</feature>
<comment type="caution">
    <text evidence="2">The sequence shown here is derived from an EMBL/GenBank/DDBJ whole genome shotgun (WGS) entry which is preliminary data.</text>
</comment>
<feature type="transmembrane region" description="Helical" evidence="1">
    <location>
        <begin position="123"/>
        <end position="140"/>
    </location>
</feature>
<reference evidence="2 3" key="1">
    <citation type="submission" date="2020-08" db="EMBL/GenBank/DDBJ databases">
        <title>Novel species isolated from subtropical streams in China.</title>
        <authorList>
            <person name="Lu H."/>
        </authorList>
    </citation>
    <scope>NUCLEOTIDE SEQUENCE [LARGE SCALE GENOMIC DNA]</scope>
    <source>
        <strain evidence="2 3">CY18W</strain>
    </source>
</reference>
<proteinExistence type="predicted"/>
<evidence type="ECO:0000313" key="2">
    <source>
        <dbReference type="EMBL" id="MBC3920347.1"/>
    </source>
</evidence>